<name>A0AAV2KES4_KNICA</name>
<dbReference type="Gene3D" id="3.90.215.10">
    <property type="entry name" value="Gamma Fibrinogen, chain A, domain 1"/>
    <property type="match status" value="1"/>
</dbReference>
<feature type="compositionally biased region" description="Basic and acidic residues" evidence="3">
    <location>
        <begin position="1323"/>
        <end position="1337"/>
    </location>
</feature>
<dbReference type="InterPro" id="IPR014716">
    <property type="entry name" value="Fibrinogen_a/b/g_C_1"/>
</dbReference>
<feature type="region of interest" description="Disordered" evidence="3">
    <location>
        <begin position="1310"/>
        <end position="1345"/>
    </location>
</feature>
<feature type="region of interest" description="Disordered" evidence="3">
    <location>
        <begin position="939"/>
        <end position="965"/>
    </location>
</feature>
<dbReference type="EMBL" id="OZ035839">
    <property type="protein sequence ID" value="CAL1586429.1"/>
    <property type="molecule type" value="Genomic_DNA"/>
</dbReference>
<dbReference type="PANTHER" id="PTHR19143:SF466">
    <property type="entry name" value="FIBRINOGEN C-TERMINAL DOMAIN-CONTAINING PROTEIN"/>
    <property type="match status" value="1"/>
</dbReference>
<dbReference type="SUPFAM" id="SSF56496">
    <property type="entry name" value="Fibrinogen C-terminal domain-like"/>
    <property type="match status" value="1"/>
</dbReference>
<feature type="compositionally biased region" description="Pro residues" evidence="3">
    <location>
        <begin position="693"/>
        <end position="704"/>
    </location>
</feature>
<dbReference type="InterPro" id="IPR002181">
    <property type="entry name" value="Fibrinogen_a/b/g_C_dom"/>
</dbReference>
<feature type="compositionally biased region" description="Basic and acidic residues" evidence="3">
    <location>
        <begin position="785"/>
        <end position="795"/>
    </location>
</feature>
<keyword evidence="6" id="KW-1185">Reference proteome</keyword>
<feature type="compositionally biased region" description="Polar residues" evidence="3">
    <location>
        <begin position="1310"/>
        <end position="1322"/>
    </location>
</feature>
<dbReference type="InterPro" id="IPR020837">
    <property type="entry name" value="Fibrinogen_CS"/>
</dbReference>
<evidence type="ECO:0000256" key="3">
    <source>
        <dbReference type="SAM" id="MobiDB-lite"/>
    </source>
</evidence>
<feature type="compositionally biased region" description="Polar residues" evidence="3">
    <location>
        <begin position="549"/>
        <end position="559"/>
    </location>
</feature>
<feature type="compositionally biased region" description="Low complexity" evidence="3">
    <location>
        <begin position="319"/>
        <end position="328"/>
    </location>
</feature>
<evidence type="ECO:0000256" key="2">
    <source>
        <dbReference type="SAM" id="Coils"/>
    </source>
</evidence>
<evidence type="ECO:0000256" key="1">
    <source>
        <dbReference type="ARBA" id="ARBA00023157"/>
    </source>
</evidence>
<proteinExistence type="predicted"/>
<dbReference type="PROSITE" id="PS00514">
    <property type="entry name" value="FIBRINOGEN_C_1"/>
    <property type="match status" value="1"/>
</dbReference>
<gene>
    <name evidence="5" type="ORF">KC01_LOCUS16491</name>
</gene>
<feature type="region of interest" description="Disordered" evidence="3">
    <location>
        <begin position="1"/>
        <end position="27"/>
    </location>
</feature>
<feature type="compositionally biased region" description="Pro residues" evidence="3">
    <location>
        <begin position="278"/>
        <end position="289"/>
    </location>
</feature>
<feature type="region of interest" description="Disordered" evidence="3">
    <location>
        <begin position="535"/>
        <end position="594"/>
    </location>
</feature>
<feature type="region of interest" description="Disordered" evidence="3">
    <location>
        <begin position="873"/>
        <end position="907"/>
    </location>
</feature>
<feature type="compositionally biased region" description="Polar residues" evidence="3">
    <location>
        <begin position="737"/>
        <end position="747"/>
    </location>
</feature>
<dbReference type="InterPro" id="IPR050373">
    <property type="entry name" value="Fibrinogen_C-term_domain"/>
</dbReference>
<evidence type="ECO:0000313" key="6">
    <source>
        <dbReference type="Proteomes" id="UP001497482"/>
    </source>
</evidence>
<feature type="region of interest" description="Disordered" evidence="3">
    <location>
        <begin position="675"/>
        <end position="747"/>
    </location>
</feature>
<feature type="compositionally biased region" description="Basic and acidic residues" evidence="3">
    <location>
        <begin position="342"/>
        <end position="352"/>
    </location>
</feature>
<organism evidence="5 6">
    <name type="scientific">Knipowitschia caucasica</name>
    <name type="common">Caucasian dwarf goby</name>
    <name type="synonym">Pomatoschistus caucasicus</name>
    <dbReference type="NCBI Taxonomy" id="637954"/>
    <lineage>
        <taxon>Eukaryota</taxon>
        <taxon>Metazoa</taxon>
        <taxon>Chordata</taxon>
        <taxon>Craniata</taxon>
        <taxon>Vertebrata</taxon>
        <taxon>Euteleostomi</taxon>
        <taxon>Actinopterygii</taxon>
        <taxon>Neopterygii</taxon>
        <taxon>Teleostei</taxon>
        <taxon>Neoteleostei</taxon>
        <taxon>Acanthomorphata</taxon>
        <taxon>Gobiaria</taxon>
        <taxon>Gobiiformes</taxon>
        <taxon>Gobioidei</taxon>
        <taxon>Gobiidae</taxon>
        <taxon>Gobiinae</taxon>
        <taxon>Knipowitschia</taxon>
    </lineage>
</organism>
<dbReference type="NCBIfam" id="NF040941">
    <property type="entry name" value="GGGWT_bact"/>
    <property type="match status" value="1"/>
</dbReference>
<feature type="region of interest" description="Disordered" evidence="3">
    <location>
        <begin position="785"/>
        <end position="816"/>
    </location>
</feature>
<dbReference type="PROSITE" id="PS51406">
    <property type="entry name" value="FIBRINOGEN_C_2"/>
    <property type="match status" value="1"/>
</dbReference>
<dbReference type="CDD" id="cd00087">
    <property type="entry name" value="FReD"/>
    <property type="match status" value="1"/>
</dbReference>
<feature type="compositionally biased region" description="Basic and acidic residues" evidence="3">
    <location>
        <begin position="804"/>
        <end position="816"/>
    </location>
</feature>
<dbReference type="Proteomes" id="UP001497482">
    <property type="component" value="Chromosome 17"/>
</dbReference>
<feature type="compositionally biased region" description="Polar residues" evidence="3">
    <location>
        <begin position="873"/>
        <end position="892"/>
    </location>
</feature>
<dbReference type="Pfam" id="PF00147">
    <property type="entry name" value="Fibrinogen_C"/>
    <property type="match status" value="1"/>
</dbReference>
<feature type="region of interest" description="Disordered" evidence="3">
    <location>
        <begin position="260"/>
        <end position="386"/>
    </location>
</feature>
<feature type="coiled-coil region" evidence="2">
    <location>
        <begin position="1438"/>
        <end position="1479"/>
    </location>
</feature>
<accession>A0AAV2KES4</accession>
<feature type="coiled-coil region" evidence="2">
    <location>
        <begin position="1128"/>
        <end position="1177"/>
    </location>
</feature>
<protein>
    <recommendedName>
        <fullName evidence="4">Fibrinogen C-terminal domain-containing protein</fullName>
    </recommendedName>
</protein>
<feature type="compositionally biased region" description="Basic and acidic residues" evidence="3">
    <location>
        <begin position="145"/>
        <end position="158"/>
    </location>
</feature>
<keyword evidence="1" id="KW-1015">Disulfide bond</keyword>
<feature type="compositionally biased region" description="Low complexity" evidence="3">
    <location>
        <begin position="1"/>
        <end position="14"/>
    </location>
</feature>
<feature type="domain" description="Fibrinogen C-terminal" evidence="4">
    <location>
        <begin position="1561"/>
        <end position="1783"/>
    </location>
</feature>
<feature type="compositionally biased region" description="Basic and acidic residues" evidence="3">
    <location>
        <begin position="893"/>
        <end position="903"/>
    </location>
</feature>
<dbReference type="PANTHER" id="PTHR19143">
    <property type="entry name" value="FIBRINOGEN/TENASCIN/ANGIOPOEITIN"/>
    <property type="match status" value="1"/>
</dbReference>
<dbReference type="InterPro" id="IPR036056">
    <property type="entry name" value="Fibrinogen-like_C"/>
</dbReference>
<evidence type="ECO:0000259" key="4">
    <source>
        <dbReference type="PROSITE" id="PS51406"/>
    </source>
</evidence>
<dbReference type="SMART" id="SM00186">
    <property type="entry name" value="FBG"/>
    <property type="match status" value="1"/>
</dbReference>
<sequence length="1790" mass="205057">MSSALGLPKPGGLPKLPPIKSGRLEPLPSLGTNFQGLLCQDGKNHKRKSKKKRVTLAPMEKVEHLQGAHPETTKDIIGKNNAENGQLYLQKHKAISELEEDVESEDLLTVRTLLPPLPSLAQDKVGRQKRNDQKISFVPMKKKEQEFDMETAKPEKRPRSFLKARPISSQESDVKREDTSEDDFLELLQSMNIDIADLADVLQDGSASEGEIMCQASSPQQDETDHEPSLDLLNHSLDQSDEEWLNLQSNTGALVCDPLGGHVSQEESSELGLVCPTPSRPSPLPPSPTPLSWMGDEILTNISAESTYESDLESDSEKPAPTATSPVSSPVPPLDTNSEGLLRQDGKNPGEIRKRKSKKKHVTLAPIEKKELKNMETAQPGNRPRTFLKARPISSQESDIKREETSEDDGMDLFESMNLHIDIADLADVLQDASASEGELICQASSPQHDEMDHEAGLDFLNASPNQSYEEWLNLQSNTGALVCDPPGGHVFQEESSELVLVCPTLSSPSPLPPSPTPLSWMGDEILTDISTEFGCDSDLESDSEKPAPTTTSPVSSEAFNKCQDELEKRPRSFQKARPISSQESDVKRDETSEDDGLDIFESMNLHIDIADLADVLQDGSASEGEIMCQASSPQHDETDHEASLDFLNHSLDQSDEEWLNLQSNTGALVCDPPGGHVSQEESSELGLVCPTPSRPSPLPPSPTPLSWMEDEILTNLSAESMYESDFESNSEKPAPTATSPVSSEAFNKCQNELEKFKREEEERLEAESKDRLESLYQSLLEKREAEEKRMKEESEKELEDLQETLKADRKRQEREIREENNTIVEKVKTELKEEVAKTVQKLKARKKKGLEHLQAELEVELTSEKERLQTLKAKQQDSLMQESRESFTSVRQEMEQEQRHTLECLSEDNEKEIRKLREKHSEEKDLLKEQLLSRFNQEKEQSAKELEELQENLKADRKRQEHEIQKENYTILEKVKSELKEELAKTVQKLKARKKKRLDHLQAELEVELTSEKESFTSKEESAKEFEKIQETLKAERERQKSEIREENDSILEKVKTDLKEELAKTVEKLKVRKKKRLEHLQAKLEVELTSEKERLQTLKAKQQDSLMRESRESFTCVRQEVEQEQRRTMERLSDDHKKEIRKLQEKHSEEKDLLKEQLLSRFNQEKEQREEYLALRLQELDFRHEAEVLKRQRENSDKMLELKELPTELKVRHNHLESQDTGLKAKVERLSQRMSYLEEKDKAEERKSFPTLKKEVEREHRYVTSGCRCDVSLELLEKTNDELRTCRQERENLVTMVDQLQRWSDRLSSTMNQSETSSLRSEVKYSSRFSEEPDHVGSPPLSSQVDVNHRTRLFLELEADRLERENSRALDLREPQMKSTWGWVDGFNTTGSDGGGTQCGEYTNQLTENGMCRIVATLPQLGGQRCPDMFRCTDEVSFWLHENEELKRQLSALRETVSELQEELRNHRHRVQVLELQRDERAHLNMSIQQRLHDMEQHYSEATSLLHIQGTLILDLQNQVHNLTEVVDRVKRSPGCLVNILQPNSLMSSQEPHHHPETQHIRNCPIDCASIYYNGVRRSGLHTVVTAMSGTPMEVYCDMDTDGGGWTVIQRRVDGSVTFDRSWGDYRDGFGDLHSEFWLGNDHIHDLTSQGGYVLRIDMEDWSNKHKHAIYQNFRVEDEEHQYRLHVSGFSGSVPDSFGWYHDKQSFSTPDSGNICAEISHGGWWYNQCFYAHLNGVYHRGGHYTPRGRGPLGPDGIVWHAWKDSDYYSLRKVTMMIRPRSFRRRVSP</sequence>
<dbReference type="GO" id="GO:0005615">
    <property type="term" value="C:extracellular space"/>
    <property type="evidence" value="ECO:0007669"/>
    <property type="project" value="TreeGrafter"/>
</dbReference>
<feature type="region of interest" description="Disordered" evidence="3">
    <location>
        <begin position="145"/>
        <end position="178"/>
    </location>
</feature>
<feature type="compositionally biased region" description="Basic residues" evidence="3">
    <location>
        <begin position="353"/>
        <end position="362"/>
    </location>
</feature>
<reference evidence="5 6" key="1">
    <citation type="submission" date="2024-04" db="EMBL/GenBank/DDBJ databases">
        <authorList>
            <person name="Waldvogel A.-M."/>
            <person name="Schoenle A."/>
        </authorList>
    </citation>
    <scope>NUCLEOTIDE SEQUENCE [LARGE SCALE GENOMIC DNA]</scope>
</reference>
<evidence type="ECO:0000313" key="5">
    <source>
        <dbReference type="EMBL" id="CAL1586429.1"/>
    </source>
</evidence>
<keyword evidence="2" id="KW-0175">Coiled coil</keyword>